<dbReference type="PANTHER" id="PTHR43574">
    <property type="entry name" value="EPIMERASE-RELATED"/>
    <property type="match status" value="1"/>
</dbReference>
<dbReference type="SUPFAM" id="SSF51735">
    <property type="entry name" value="NAD(P)-binding Rossmann-fold domains"/>
    <property type="match status" value="1"/>
</dbReference>
<evidence type="ECO:0000313" key="2">
    <source>
        <dbReference type="EMBL" id="KTD31220.1"/>
    </source>
</evidence>
<dbReference type="Proteomes" id="UP000254040">
    <property type="component" value="Unassembled WGS sequence"/>
</dbReference>
<dbReference type="CDD" id="cd05266">
    <property type="entry name" value="SDR_a4"/>
    <property type="match status" value="1"/>
</dbReference>
<sequence>MHHLIIGYGYCGFYLAQELLKKQQKVTALSRHLNEEMALPGLNHIKTDLNQPFNWTEPDTVVYYLIPPPADGTQDVFLRQFLGQSVLKARKVLYFGSSGVYGNHHGAWVTEESPCFIHNSRQQRRLDAEQQWLSFCTHHNIEVVLMRIAGIYGPNRLPIDAAKTKTAIMALDRAPYTNHIFVKDLAQIAAFFGQSKVPHALYNIADGDPRTMGSLQQLVAKNLGIEEASYESWEQIWDKASPMKREFIESSKRLDNKRLLATIGSTYKLTTLDDGVSQSLQDYLVS</sequence>
<evidence type="ECO:0000313" key="5">
    <source>
        <dbReference type="Proteomes" id="UP000254040"/>
    </source>
</evidence>
<evidence type="ECO:0000313" key="4">
    <source>
        <dbReference type="Proteomes" id="UP000054985"/>
    </source>
</evidence>
<evidence type="ECO:0000313" key="3">
    <source>
        <dbReference type="EMBL" id="STX61895.1"/>
    </source>
</evidence>
<dbReference type="InterPro" id="IPR036291">
    <property type="entry name" value="NAD(P)-bd_dom_sf"/>
</dbReference>
<keyword evidence="4" id="KW-1185">Reference proteome</keyword>
<proteinExistence type="predicted"/>
<protein>
    <submittedName>
        <fullName evidence="2 3">NAD-dependent epimerase/dehydratase</fullName>
    </submittedName>
</protein>
<dbReference type="EMBL" id="UGOG01000001">
    <property type="protein sequence ID" value="STX61895.1"/>
    <property type="molecule type" value="Genomic_DNA"/>
</dbReference>
<dbReference type="Proteomes" id="UP000054985">
    <property type="component" value="Unassembled WGS sequence"/>
</dbReference>
<reference evidence="3 5" key="2">
    <citation type="submission" date="2018-06" db="EMBL/GenBank/DDBJ databases">
        <authorList>
            <consortium name="Pathogen Informatics"/>
            <person name="Doyle S."/>
        </authorList>
    </citation>
    <scope>NUCLEOTIDE SEQUENCE [LARGE SCALE GENOMIC DNA]</scope>
    <source>
        <strain evidence="3 5">NCTC12239</strain>
    </source>
</reference>
<organism evidence="3 5">
    <name type="scientific">Legionella moravica</name>
    <dbReference type="NCBI Taxonomy" id="39962"/>
    <lineage>
        <taxon>Bacteria</taxon>
        <taxon>Pseudomonadati</taxon>
        <taxon>Pseudomonadota</taxon>
        <taxon>Gammaproteobacteria</taxon>
        <taxon>Legionellales</taxon>
        <taxon>Legionellaceae</taxon>
        <taxon>Legionella</taxon>
    </lineage>
</organism>
<accession>A0A378JT20</accession>
<evidence type="ECO:0000256" key="1">
    <source>
        <dbReference type="ARBA" id="ARBA00023027"/>
    </source>
</evidence>
<gene>
    <name evidence="2" type="ORF">Lmor_2717</name>
    <name evidence="3" type="ORF">NCTC12239_00813</name>
</gene>
<dbReference type="OrthoDB" id="9808276at2"/>
<dbReference type="AlphaFoldDB" id="A0A378JT20"/>
<name>A0A378JT20_9GAMM</name>
<reference evidence="2 4" key="1">
    <citation type="submission" date="2015-11" db="EMBL/GenBank/DDBJ databases">
        <title>Genomic analysis of 38 Legionella species identifies large and diverse effector repertoires.</title>
        <authorList>
            <person name="Burstein D."/>
            <person name="Amaro F."/>
            <person name="Zusman T."/>
            <person name="Lifshitz Z."/>
            <person name="Cohen O."/>
            <person name="Gilbert J.A."/>
            <person name="Pupko T."/>
            <person name="Shuman H.A."/>
            <person name="Segal G."/>
        </authorList>
    </citation>
    <scope>NUCLEOTIDE SEQUENCE [LARGE SCALE GENOMIC DNA]</scope>
    <source>
        <strain evidence="2 4">ATCC 43877</strain>
    </source>
</reference>
<dbReference type="STRING" id="39962.Lmor_2717"/>
<dbReference type="Gene3D" id="3.40.50.720">
    <property type="entry name" value="NAD(P)-binding Rossmann-like Domain"/>
    <property type="match status" value="1"/>
</dbReference>
<keyword evidence="1" id="KW-0520">NAD</keyword>
<dbReference type="EMBL" id="LNYN01000040">
    <property type="protein sequence ID" value="KTD31220.1"/>
    <property type="molecule type" value="Genomic_DNA"/>
</dbReference>